<dbReference type="KEGG" id="ebla:JGUZn3_12500"/>
<evidence type="ECO:0000313" key="4">
    <source>
        <dbReference type="EMBL" id="QNT78476.1"/>
    </source>
</evidence>
<evidence type="ECO:0000256" key="1">
    <source>
        <dbReference type="ARBA" id="ARBA00023002"/>
    </source>
</evidence>
<feature type="domain" description="GFO/IDH/MocA-like oxidoreductase" evidence="3">
    <location>
        <begin position="141"/>
        <end position="274"/>
    </location>
</feature>
<dbReference type="Pfam" id="PF01408">
    <property type="entry name" value="GFO_IDH_MocA"/>
    <property type="match status" value="1"/>
</dbReference>
<evidence type="ECO:0000259" key="2">
    <source>
        <dbReference type="Pfam" id="PF01408"/>
    </source>
</evidence>
<dbReference type="GO" id="GO:0000166">
    <property type="term" value="F:nucleotide binding"/>
    <property type="evidence" value="ECO:0007669"/>
    <property type="project" value="InterPro"/>
</dbReference>
<dbReference type="EC" id="1.1.1.18" evidence="4"/>
<sequence>MKKITLGVGVIGSGFMGKIHAWAFGSVGRIFALQQKPVLSMMADISAAAAARAANQLSFERSTGDWRELVHSPDVDIVSIATPNIYHAPMALEAIKAGKYVYCEKPMATTLRDALEMTRLAEEEGVITIVGFNYLRNPMIRLARDIIESGEIGEPTGYRGVHSEGFMADKNQPYTWRCEKKNAGGATSEIGSHVLATARYLLGDIDEVCGQMDTIYHTRPAADGSQREVNIDDQMNCLVKFKKYGFTGTLTASWLATGRAMHHGFELSGSKGSMVFDQSRFNELQLYKADQRGGRKGFTRIELGPEHGDYGAFCLASGHQLGFNDLKILEVKKLLDCIATGRQTDLSFRDALQVTRVSEAIARSSEEGCWVEMTEIEDLPSLQRRKPKISSGNIKAVLEKPV</sequence>
<gene>
    <name evidence="4" type="primary">iolG_1</name>
    <name evidence="4" type="ORF">JGUZn3_12500</name>
</gene>
<keyword evidence="1 4" id="KW-0560">Oxidoreductase</keyword>
<evidence type="ECO:0000259" key="3">
    <source>
        <dbReference type="Pfam" id="PF22725"/>
    </source>
</evidence>
<dbReference type="Gene3D" id="3.40.50.720">
    <property type="entry name" value="NAD(P)-binding Rossmann-like Domain"/>
    <property type="match status" value="1"/>
</dbReference>
<dbReference type="PANTHER" id="PTHR43818">
    <property type="entry name" value="BCDNA.GH03377"/>
    <property type="match status" value="1"/>
</dbReference>
<dbReference type="EMBL" id="CP060244">
    <property type="protein sequence ID" value="QNT78476.1"/>
    <property type="molecule type" value="Genomic_DNA"/>
</dbReference>
<keyword evidence="5" id="KW-1185">Reference proteome</keyword>
<reference evidence="4 5" key="1">
    <citation type="submission" date="2020-08" db="EMBL/GenBank/DDBJ databases">
        <title>Complete genome sequence of Entomobacter blattae G55GP.</title>
        <authorList>
            <person name="Poehlein A."/>
            <person name="Guzman J."/>
            <person name="Daniel R."/>
            <person name="Vilcinskas A."/>
        </authorList>
    </citation>
    <scope>NUCLEOTIDE SEQUENCE [LARGE SCALE GENOMIC DNA]</scope>
    <source>
        <strain evidence="4 5">G55GP</strain>
    </source>
</reference>
<dbReference type="InterPro" id="IPR055170">
    <property type="entry name" value="GFO_IDH_MocA-like_dom"/>
</dbReference>
<dbReference type="Gene3D" id="3.30.360.10">
    <property type="entry name" value="Dihydrodipicolinate Reductase, domain 2"/>
    <property type="match status" value="1"/>
</dbReference>
<organism evidence="4 5">
    <name type="scientific">Entomobacter blattae</name>
    <dbReference type="NCBI Taxonomy" id="2762277"/>
    <lineage>
        <taxon>Bacteria</taxon>
        <taxon>Pseudomonadati</taxon>
        <taxon>Pseudomonadota</taxon>
        <taxon>Alphaproteobacteria</taxon>
        <taxon>Acetobacterales</taxon>
        <taxon>Acetobacteraceae</taxon>
        <taxon>Entomobacter</taxon>
    </lineage>
</organism>
<dbReference type="Proteomes" id="UP000516349">
    <property type="component" value="Chromosome"/>
</dbReference>
<dbReference type="InterPro" id="IPR050463">
    <property type="entry name" value="Gfo/Idh/MocA_oxidrdct_glycsds"/>
</dbReference>
<evidence type="ECO:0000313" key="5">
    <source>
        <dbReference type="Proteomes" id="UP000516349"/>
    </source>
</evidence>
<feature type="domain" description="Gfo/Idh/MocA-like oxidoreductase N-terminal" evidence="2">
    <location>
        <begin position="7"/>
        <end position="132"/>
    </location>
</feature>
<dbReference type="PANTHER" id="PTHR43818:SF11">
    <property type="entry name" value="BCDNA.GH03377"/>
    <property type="match status" value="1"/>
</dbReference>
<dbReference type="InterPro" id="IPR036291">
    <property type="entry name" value="NAD(P)-bd_dom_sf"/>
</dbReference>
<name>A0A7H1NRR6_9PROT</name>
<proteinExistence type="predicted"/>
<dbReference type="AlphaFoldDB" id="A0A7H1NRR6"/>
<protein>
    <submittedName>
        <fullName evidence="4">Inositol 2-dehydrogenase/D-chiro-inositol 3-dehydrogenase</fullName>
        <ecNumber evidence="4">1.1.1.18</ecNumber>
    </submittedName>
</protein>
<dbReference type="Pfam" id="PF22725">
    <property type="entry name" value="GFO_IDH_MocA_C3"/>
    <property type="match status" value="1"/>
</dbReference>
<dbReference type="SUPFAM" id="SSF51735">
    <property type="entry name" value="NAD(P)-binding Rossmann-fold domains"/>
    <property type="match status" value="1"/>
</dbReference>
<dbReference type="RefSeq" id="WP_203412743.1">
    <property type="nucleotide sequence ID" value="NZ_CP060244.1"/>
</dbReference>
<dbReference type="GO" id="GO:0050112">
    <property type="term" value="F:inositol 2-dehydrogenase (NAD+) activity"/>
    <property type="evidence" value="ECO:0007669"/>
    <property type="project" value="UniProtKB-EC"/>
</dbReference>
<dbReference type="InterPro" id="IPR000683">
    <property type="entry name" value="Gfo/Idh/MocA-like_OxRdtase_N"/>
</dbReference>
<dbReference type="SUPFAM" id="SSF55347">
    <property type="entry name" value="Glyceraldehyde-3-phosphate dehydrogenase-like, C-terminal domain"/>
    <property type="match status" value="1"/>
</dbReference>
<accession>A0A7H1NRR6</accession>